<organism evidence="5 6">
    <name type="scientific">Pelobium manganitolerans</name>
    <dbReference type="NCBI Taxonomy" id="1842495"/>
    <lineage>
        <taxon>Bacteria</taxon>
        <taxon>Pseudomonadati</taxon>
        <taxon>Bacteroidota</taxon>
        <taxon>Sphingobacteriia</taxon>
        <taxon>Sphingobacteriales</taxon>
        <taxon>Sphingobacteriaceae</taxon>
        <taxon>Pelobium</taxon>
    </lineage>
</organism>
<keyword evidence="6" id="KW-1185">Reference proteome</keyword>
<dbReference type="GO" id="GO:0006412">
    <property type="term" value="P:translation"/>
    <property type="evidence" value="ECO:0007669"/>
    <property type="project" value="UniProtKB-UniRule"/>
</dbReference>
<evidence type="ECO:0000256" key="1">
    <source>
        <dbReference type="ARBA" id="ARBA00022980"/>
    </source>
</evidence>
<dbReference type="AlphaFoldDB" id="A0A419S8Y8"/>
<dbReference type="InterPro" id="IPR000307">
    <property type="entry name" value="Ribosomal_bS16"/>
</dbReference>
<dbReference type="GO" id="GO:0005737">
    <property type="term" value="C:cytoplasm"/>
    <property type="evidence" value="ECO:0007669"/>
    <property type="project" value="UniProtKB-ARBA"/>
</dbReference>
<gene>
    <name evidence="3" type="primary">rpsP</name>
    <name evidence="5" type="ORF">BCY91_15570</name>
</gene>
<dbReference type="Pfam" id="PF00886">
    <property type="entry name" value="Ribosomal_S16"/>
    <property type="match status" value="1"/>
</dbReference>
<dbReference type="NCBIfam" id="TIGR00002">
    <property type="entry name" value="S16"/>
    <property type="match status" value="1"/>
</dbReference>
<dbReference type="HAMAP" id="MF_00385">
    <property type="entry name" value="Ribosomal_bS16"/>
    <property type="match status" value="1"/>
</dbReference>
<evidence type="ECO:0000313" key="6">
    <source>
        <dbReference type="Proteomes" id="UP000283433"/>
    </source>
</evidence>
<keyword evidence="2 3" id="KW-0687">Ribonucleoprotein</keyword>
<name>A0A419S8Y8_9SPHI</name>
<sequence length="183" mass="19523">MATKIRLQRHGKKGKPFYYIVVADSRSPRDGKFIERLGSYNPNTNPATIELNFDSAVKWVSTGATPTDTAKAILSYKGVLYANHLNGGVRKGALTQEQADAKLAAWLEGKETQIQAKKDGLASSKEATKKAAFEAETKKKEAMAAAIAAKNTPPAEEPAAEEEATDEVATEASAADEEAPAAE</sequence>
<evidence type="ECO:0000313" key="5">
    <source>
        <dbReference type="EMBL" id="RKD18343.1"/>
    </source>
</evidence>
<dbReference type="InterPro" id="IPR023803">
    <property type="entry name" value="Ribosomal_bS16_dom_sf"/>
</dbReference>
<dbReference type="GO" id="GO:0003735">
    <property type="term" value="F:structural constituent of ribosome"/>
    <property type="evidence" value="ECO:0007669"/>
    <property type="project" value="InterPro"/>
</dbReference>
<dbReference type="EMBL" id="MBTA01000005">
    <property type="protein sequence ID" value="RKD18343.1"/>
    <property type="molecule type" value="Genomic_DNA"/>
</dbReference>
<proteinExistence type="inferred from homology"/>
<evidence type="ECO:0000256" key="4">
    <source>
        <dbReference type="SAM" id="MobiDB-lite"/>
    </source>
</evidence>
<dbReference type="PANTHER" id="PTHR12919:SF20">
    <property type="entry name" value="SMALL RIBOSOMAL SUBUNIT PROTEIN BS16M"/>
    <property type="match status" value="1"/>
</dbReference>
<accession>A0A419S8Y8</accession>
<reference evidence="5 6" key="1">
    <citation type="submission" date="2016-07" db="EMBL/GenBank/DDBJ databases">
        <title>Genome of Pelobium manganitolerans.</title>
        <authorList>
            <person name="Wu S."/>
            <person name="Wang G."/>
        </authorList>
    </citation>
    <scope>NUCLEOTIDE SEQUENCE [LARGE SCALE GENOMIC DNA]</scope>
    <source>
        <strain evidence="5 6">YS-25</strain>
    </source>
</reference>
<keyword evidence="1 3" id="KW-0689">Ribosomal protein</keyword>
<dbReference type="GO" id="GO:0015935">
    <property type="term" value="C:small ribosomal subunit"/>
    <property type="evidence" value="ECO:0007669"/>
    <property type="project" value="TreeGrafter"/>
</dbReference>
<dbReference type="NCBIfam" id="NF011094">
    <property type="entry name" value="PRK14521.1"/>
    <property type="match status" value="1"/>
</dbReference>
<dbReference type="Gene3D" id="3.30.1320.10">
    <property type="match status" value="1"/>
</dbReference>
<evidence type="ECO:0000256" key="3">
    <source>
        <dbReference type="HAMAP-Rule" id="MF_00385"/>
    </source>
</evidence>
<protein>
    <recommendedName>
        <fullName evidence="3">Small ribosomal subunit protein bS16</fullName>
    </recommendedName>
</protein>
<comment type="caution">
    <text evidence="5">The sequence shown here is derived from an EMBL/GenBank/DDBJ whole genome shotgun (WGS) entry which is preliminary data.</text>
</comment>
<dbReference type="OrthoDB" id="9807878at2"/>
<evidence type="ECO:0000256" key="2">
    <source>
        <dbReference type="ARBA" id="ARBA00023274"/>
    </source>
</evidence>
<dbReference type="PANTHER" id="PTHR12919">
    <property type="entry name" value="30S RIBOSOMAL PROTEIN S16"/>
    <property type="match status" value="1"/>
</dbReference>
<feature type="compositionally biased region" description="Acidic residues" evidence="4">
    <location>
        <begin position="158"/>
        <end position="183"/>
    </location>
</feature>
<dbReference type="SUPFAM" id="SSF54565">
    <property type="entry name" value="Ribosomal protein S16"/>
    <property type="match status" value="1"/>
</dbReference>
<comment type="similarity">
    <text evidence="3">Belongs to the bacterial ribosomal protein bS16 family.</text>
</comment>
<feature type="compositionally biased region" description="Low complexity" evidence="4">
    <location>
        <begin position="144"/>
        <end position="154"/>
    </location>
</feature>
<dbReference type="RefSeq" id="WP_120181051.1">
    <property type="nucleotide sequence ID" value="NZ_MBTA01000005.1"/>
</dbReference>
<dbReference type="Proteomes" id="UP000283433">
    <property type="component" value="Unassembled WGS sequence"/>
</dbReference>
<feature type="region of interest" description="Disordered" evidence="4">
    <location>
        <begin position="144"/>
        <end position="183"/>
    </location>
</feature>